<evidence type="ECO:0000313" key="10">
    <source>
        <dbReference type="EMBL" id="KAK3591918.1"/>
    </source>
</evidence>
<dbReference type="InterPro" id="IPR028889">
    <property type="entry name" value="USP"/>
</dbReference>
<evidence type="ECO:0000259" key="9">
    <source>
        <dbReference type="PROSITE" id="PS50271"/>
    </source>
</evidence>
<dbReference type="Gene3D" id="3.30.40.10">
    <property type="entry name" value="Zinc/RING finger domain, C3HC4 (zinc finger)"/>
    <property type="match status" value="1"/>
</dbReference>
<evidence type="ECO:0000256" key="4">
    <source>
        <dbReference type="ARBA" id="ARBA00022833"/>
    </source>
</evidence>
<keyword evidence="3 5" id="KW-0863">Zinc-finger</keyword>
<evidence type="ECO:0000313" key="11">
    <source>
        <dbReference type="Proteomes" id="UP001195483"/>
    </source>
</evidence>
<dbReference type="InterPro" id="IPR001394">
    <property type="entry name" value="Peptidase_C19_UCH"/>
</dbReference>
<feature type="region of interest" description="Disordered" evidence="7">
    <location>
        <begin position="396"/>
        <end position="439"/>
    </location>
</feature>
<dbReference type="SMART" id="SM00290">
    <property type="entry name" value="ZnF_UBP"/>
    <property type="match status" value="1"/>
</dbReference>
<evidence type="ECO:0000256" key="2">
    <source>
        <dbReference type="ARBA" id="ARBA00022723"/>
    </source>
</evidence>
<dbReference type="InterPro" id="IPR013083">
    <property type="entry name" value="Znf_RING/FYVE/PHD"/>
</dbReference>
<feature type="domain" description="UBP-type" evidence="9">
    <location>
        <begin position="7"/>
        <end position="104"/>
    </location>
</feature>
<dbReference type="SUPFAM" id="SSF54001">
    <property type="entry name" value="Cysteine proteinases"/>
    <property type="match status" value="1"/>
</dbReference>
<proteinExistence type="inferred from homology"/>
<organism evidence="10 11">
    <name type="scientific">Potamilus streckersoni</name>
    <dbReference type="NCBI Taxonomy" id="2493646"/>
    <lineage>
        <taxon>Eukaryota</taxon>
        <taxon>Metazoa</taxon>
        <taxon>Spiralia</taxon>
        <taxon>Lophotrochozoa</taxon>
        <taxon>Mollusca</taxon>
        <taxon>Bivalvia</taxon>
        <taxon>Autobranchia</taxon>
        <taxon>Heteroconchia</taxon>
        <taxon>Palaeoheterodonta</taxon>
        <taxon>Unionida</taxon>
        <taxon>Unionoidea</taxon>
        <taxon>Unionidae</taxon>
        <taxon>Ambleminae</taxon>
        <taxon>Lampsilini</taxon>
        <taxon>Potamilus</taxon>
    </lineage>
</organism>
<dbReference type="GO" id="GO:0016579">
    <property type="term" value="P:protein deubiquitination"/>
    <property type="evidence" value="ECO:0007669"/>
    <property type="project" value="InterPro"/>
</dbReference>
<evidence type="ECO:0000256" key="5">
    <source>
        <dbReference type="PROSITE-ProRule" id="PRU00502"/>
    </source>
</evidence>
<dbReference type="GO" id="GO:0004843">
    <property type="term" value="F:cysteine-type deubiquitinase activity"/>
    <property type="evidence" value="ECO:0007669"/>
    <property type="project" value="UniProtKB-UniRule"/>
</dbReference>
<keyword evidence="4" id="KW-0862">Zinc</keyword>
<dbReference type="Pfam" id="PF00443">
    <property type="entry name" value="UCH"/>
    <property type="match status" value="1"/>
</dbReference>
<evidence type="ECO:0000256" key="3">
    <source>
        <dbReference type="ARBA" id="ARBA00022771"/>
    </source>
</evidence>
<dbReference type="EMBL" id="JAEAOA010000364">
    <property type="protein sequence ID" value="KAK3591918.1"/>
    <property type="molecule type" value="Genomic_DNA"/>
</dbReference>
<dbReference type="Pfam" id="PF02148">
    <property type="entry name" value="zf-UBP"/>
    <property type="match status" value="1"/>
</dbReference>
<dbReference type="SUPFAM" id="SSF57850">
    <property type="entry name" value="RING/U-box"/>
    <property type="match status" value="1"/>
</dbReference>
<feature type="compositionally biased region" description="Polar residues" evidence="7">
    <location>
        <begin position="240"/>
        <end position="249"/>
    </location>
</feature>
<dbReference type="PROSITE" id="PS00973">
    <property type="entry name" value="USP_2"/>
    <property type="match status" value="1"/>
</dbReference>
<evidence type="ECO:0000256" key="6">
    <source>
        <dbReference type="RuleBase" id="RU366025"/>
    </source>
</evidence>
<name>A0AAE0SHN9_9BIVA</name>
<comment type="catalytic activity">
    <reaction evidence="1 6">
        <text>Thiol-dependent hydrolysis of ester, thioester, amide, peptide and isopeptide bonds formed by the C-terminal Gly of ubiquitin (a 76-residue protein attached to proteins as an intracellular targeting signal).</text>
        <dbReference type="EC" id="3.4.19.12"/>
    </reaction>
</comment>
<feature type="compositionally biased region" description="Low complexity" evidence="7">
    <location>
        <begin position="400"/>
        <end position="420"/>
    </location>
</feature>
<keyword evidence="6" id="KW-0645">Protease</keyword>
<dbReference type="PROSITE" id="PS00972">
    <property type="entry name" value="USP_1"/>
    <property type="match status" value="1"/>
</dbReference>
<dbReference type="InterPro" id="IPR038765">
    <property type="entry name" value="Papain-like_cys_pep_sf"/>
</dbReference>
<dbReference type="AlphaFoldDB" id="A0AAE0SHN9"/>
<comment type="similarity">
    <text evidence="6">Belongs to the peptidase C19 family.</text>
</comment>
<dbReference type="PROSITE" id="PS50235">
    <property type="entry name" value="USP_3"/>
    <property type="match status" value="1"/>
</dbReference>
<dbReference type="InterPro" id="IPR050185">
    <property type="entry name" value="Ub_carboxyl-term_hydrolase"/>
</dbReference>
<gene>
    <name evidence="10" type="ORF">CHS0354_005136</name>
</gene>
<reference evidence="10" key="3">
    <citation type="submission" date="2023-05" db="EMBL/GenBank/DDBJ databases">
        <authorList>
            <person name="Smith C.H."/>
        </authorList>
    </citation>
    <scope>NUCLEOTIDE SEQUENCE</scope>
    <source>
        <strain evidence="10">CHS0354</strain>
        <tissue evidence="10">Mantle</tissue>
    </source>
</reference>
<feature type="domain" description="USP" evidence="8">
    <location>
        <begin position="202"/>
        <end position="672"/>
    </location>
</feature>
<reference evidence="10" key="1">
    <citation type="journal article" date="2021" name="Genome Biol. Evol.">
        <title>A High-Quality Reference Genome for a Parasitic Bivalve with Doubly Uniparental Inheritance (Bivalvia: Unionida).</title>
        <authorList>
            <person name="Smith C.H."/>
        </authorList>
    </citation>
    <scope>NUCLEOTIDE SEQUENCE</scope>
    <source>
        <strain evidence="10">CHS0354</strain>
    </source>
</reference>
<keyword evidence="2" id="KW-0479">Metal-binding</keyword>
<dbReference type="InterPro" id="IPR018200">
    <property type="entry name" value="USP_CS"/>
</dbReference>
<dbReference type="PANTHER" id="PTHR21646">
    <property type="entry name" value="UBIQUITIN CARBOXYL-TERMINAL HYDROLASE"/>
    <property type="match status" value="1"/>
</dbReference>
<comment type="caution">
    <text evidence="10">The sequence shown here is derived from an EMBL/GenBank/DDBJ whole genome shotgun (WGS) entry which is preliminary data.</text>
</comment>
<dbReference type="Proteomes" id="UP001195483">
    <property type="component" value="Unassembled WGS sequence"/>
</dbReference>
<dbReference type="EC" id="3.4.19.12" evidence="6"/>
<dbReference type="PANTHER" id="PTHR21646:SF5">
    <property type="entry name" value="UBIQUITIN CARBOXYL-TERMINAL HYDROLASE-RELATED"/>
    <property type="match status" value="1"/>
</dbReference>
<dbReference type="PROSITE" id="PS50271">
    <property type="entry name" value="ZF_UBP"/>
    <property type="match status" value="1"/>
</dbReference>
<keyword evidence="6" id="KW-0788">Thiol protease</keyword>
<dbReference type="GO" id="GO:0008270">
    <property type="term" value="F:zinc ion binding"/>
    <property type="evidence" value="ECO:0007669"/>
    <property type="project" value="UniProtKB-KW"/>
</dbReference>
<evidence type="ECO:0000256" key="1">
    <source>
        <dbReference type="ARBA" id="ARBA00000707"/>
    </source>
</evidence>
<feature type="compositionally biased region" description="Polar residues" evidence="7">
    <location>
        <begin position="421"/>
        <end position="438"/>
    </location>
</feature>
<accession>A0AAE0SHN9</accession>
<evidence type="ECO:0000259" key="8">
    <source>
        <dbReference type="PROSITE" id="PS50235"/>
    </source>
</evidence>
<keyword evidence="11" id="KW-1185">Reference proteome</keyword>
<dbReference type="InterPro" id="IPR001607">
    <property type="entry name" value="Znf_UBP"/>
</dbReference>
<protein>
    <recommendedName>
        <fullName evidence="6">Ubiquitin carboxyl-terminal hydrolase</fullName>
        <ecNumber evidence="6">3.4.19.12</ecNumber>
    </recommendedName>
</protein>
<dbReference type="Gene3D" id="3.90.70.10">
    <property type="entry name" value="Cysteine proteinases"/>
    <property type="match status" value="1"/>
</dbReference>
<feature type="region of interest" description="Disordered" evidence="7">
    <location>
        <begin position="240"/>
        <end position="261"/>
    </location>
</feature>
<keyword evidence="6" id="KW-0378">Hydrolase</keyword>
<keyword evidence="6" id="KW-0833">Ubl conjugation pathway</keyword>
<dbReference type="GO" id="GO:0006508">
    <property type="term" value="P:proteolysis"/>
    <property type="evidence" value="ECO:0007669"/>
    <property type="project" value="UniProtKB-KW"/>
</dbReference>
<sequence length="779" mass="88952">MATIVMDHCKHVSKIRPAWNTSILNPQKWLCYVCGTTESAWACLSCANVACGRFNQEHALKHYQESKHPICIEVNEKYVYCYECDDYVLNDNAAGDLKLLRSTLSAITTQSFTDIESRGKRLLRSYSHSGLIARSKTDEDDKQATALWYRRQTLLERVFKAWKNIAKKERKLKTTPKKERVPPTEPSSSLLIKKPTIYPGITGLRNLGNTCYMNSVIQVLSHIEEFRHFYLNLMFDADNSPQTTQQNSEKSSEESPVIRAPPRRSFRLSTTECFEHLVSPLSSKSFNSQKSCGNGGLNGGAAGTTPKRKQQLICTVESPLLSQNVSLCRELHGLLRVLWSAKWAQVSPYAFLSAVWHAIPVFKGYAQHDAQEFLCELLDKVQQELDASTSVIKMTSRYNQQSHSNSKTRSSSRQQQKLLTPSSLTSRQQSSTPTQEKPSISHWFQGELVSKVTCMECGNESQRFEPYLDLSLEFPKRYQITGTNSSLAEDICHITEMLAKFTEEERLEGKIYTCEKCNNNRKSVIKDHNKKSIGRDHNRRSVTKDQQTVYTEAKKQLLIHKLPQILRLHLKRFRWSGRLHREKINTHVAVDDLLDLMPFCSQRTNGKKADYEYKLTGLIMHHGKGFGSGHYTAYVWNNEAASWVHCNDSRLQMVTQEDVLQAQAYIVFYKQSTPCDIVEGEPLAVPLESSESNKSDVHRLKFRSVENISNENMQSSSIQTESKSSTSGNLDSKVNIDCEITFKFPSSDTVPFELQRRKRANKSSTNVSAKIKRRRTTFW</sequence>
<evidence type="ECO:0000256" key="7">
    <source>
        <dbReference type="SAM" id="MobiDB-lite"/>
    </source>
</evidence>
<reference evidence="10" key="2">
    <citation type="journal article" date="2021" name="Genome Biol. Evol.">
        <title>Developing a high-quality reference genome for a parasitic bivalve with doubly uniparental inheritance (Bivalvia: Unionida).</title>
        <authorList>
            <person name="Smith C.H."/>
        </authorList>
    </citation>
    <scope>NUCLEOTIDE SEQUENCE</scope>
    <source>
        <strain evidence="10">CHS0354</strain>
        <tissue evidence="10">Mantle</tissue>
    </source>
</reference>